<dbReference type="AlphaFoldDB" id="A0A347ZPA2"/>
<keyword evidence="2" id="KW-1185">Reference proteome</keyword>
<evidence type="ECO:0000313" key="2">
    <source>
        <dbReference type="Proteomes" id="UP000256388"/>
    </source>
</evidence>
<dbReference type="EMBL" id="QUMS01000002">
    <property type="protein sequence ID" value="REG08734.1"/>
    <property type="molecule type" value="Genomic_DNA"/>
</dbReference>
<organism evidence="1 2">
    <name type="scientific">Pelolinea submarina</name>
    <dbReference type="NCBI Taxonomy" id="913107"/>
    <lineage>
        <taxon>Bacteria</taxon>
        <taxon>Bacillati</taxon>
        <taxon>Chloroflexota</taxon>
        <taxon>Anaerolineae</taxon>
        <taxon>Anaerolineales</taxon>
        <taxon>Anaerolineaceae</taxon>
        <taxon>Pelolinea</taxon>
    </lineage>
</organism>
<evidence type="ECO:0000313" key="1">
    <source>
        <dbReference type="EMBL" id="REG08734.1"/>
    </source>
</evidence>
<gene>
    <name evidence="1" type="ORF">DFR64_2109</name>
</gene>
<accession>A0A347ZPA2</accession>
<sequence length="289" mass="33058">MSDLDELERKLQKDIDKSDDILKKVSKLNNIIPNVQRFKDEKITNLRIVKGLPKDIAEELAPSLLTWENKNDEIIGSVFPIISDISPLFIESIESTAGSTGPYIVNATNIAMQYINPNNQHPEWVDNILKTTTEYTDGVQKRDQLTANLNRINTNLGEMFTEANASFIKSKNKIISVDQSAMHMRNVIQQVWGGFAELSRQKNRDTRLNPNIRLELNKEAHRIMVAEILANQLYPKIKLEELFSDASQLYKNLSDNNFGKNILGNDIERLVIYHSQWITFLDGISRYPA</sequence>
<name>A0A347ZPA2_9CHLR</name>
<dbReference type="Proteomes" id="UP000256388">
    <property type="component" value="Unassembled WGS sequence"/>
</dbReference>
<dbReference type="RefSeq" id="WP_116225380.1">
    <property type="nucleotide sequence ID" value="NZ_AP018437.1"/>
</dbReference>
<proteinExistence type="predicted"/>
<protein>
    <submittedName>
        <fullName evidence="1">Uncharacterized protein</fullName>
    </submittedName>
</protein>
<reference evidence="1 2" key="1">
    <citation type="submission" date="2018-08" db="EMBL/GenBank/DDBJ databases">
        <title>Genomic Encyclopedia of Type Strains, Phase IV (KMG-IV): sequencing the most valuable type-strain genomes for metagenomic binning, comparative biology and taxonomic classification.</title>
        <authorList>
            <person name="Goeker M."/>
        </authorList>
    </citation>
    <scope>NUCLEOTIDE SEQUENCE [LARGE SCALE GENOMIC DNA]</scope>
    <source>
        <strain evidence="1 2">DSM 23923</strain>
    </source>
</reference>
<comment type="caution">
    <text evidence="1">The sequence shown here is derived from an EMBL/GenBank/DDBJ whole genome shotgun (WGS) entry which is preliminary data.</text>
</comment>